<dbReference type="Pfam" id="PF01048">
    <property type="entry name" value="PNP_UDP_1"/>
    <property type="match status" value="1"/>
</dbReference>
<dbReference type="GO" id="GO:0005829">
    <property type="term" value="C:cytosol"/>
    <property type="evidence" value="ECO:0007669"/>
    <property type="project" value="TreeGrafter"/>
</dbReference>
<reference evidence="3" key="1">
    <citation type="submission" date="2023-06" db="EMBL/GenBank/DDBJ databases">
        <title>Reference genome for the Northern bat (Eptesicus nilssonii), a most northern bat species.</title>
        <authorList>
            <person name="Laine V.N."/>
            <person name="Pulliainen A.T."/>
            <person name="Lilley T.M."/>
        </authorList>
    </citation>
    <scope>NUCLEOTIDE SEQUENCE</scope>
    <source>
        <strain evidence="3">BLF_Eptnil</strain>
        <tissue evidence="3">Kidney</tissue>
    </source>
</reference>
<dbReference type="InterPro" id="IPR035994">
    <property type="entry name" value="Nucleoside_phosphorylase_sf"/>
</dbReference>
<dbReference type="SUPFAM" id="SSF53167">
    <property type="entry name" value="Purine and uridine phosphorylases"/>
    <property type="match status" value="1"/>
</dbReference>
<dbReference type="EMBL" id="JAULJE010000014">
    <property type="protein sequence ID" value="KAK1334735.1"/>
    <property type="molecule type" value="Genomic_DNA"/>
</dbReference>
<dbReference type="PANTHER" id="PTHR43691:SF10">
    <property type="entry name" value="URIDINE PHOSPHORYLASE 1"/>
    <property type="match status" value="1"/>
</dbReference>
<dbReference type="InterPro" id="IPR000845">
    <property type="entry name" value="Nucleoside_phosphorylase_d"/>
</dbReference>
<name>A0AA40HNY1_CNENI</name>
<sequence length="394" mass="41398">MSAFIKYVASELGLGRPGEDYPNICVGTDRYAMFKAGPVLSVSVSTCPRAAGPGLCRPPSSTHRPVGLGGWDRTEEAPWAAASSQCGSREREESQQVWAGLCGAGCRPGRPRLCGSRGTALCRLPSRTAFGFCAEVRARWLPGDGGRGSAAHGPRSLTPLPPAQHGMGIPSIAIMLHELLKLLYHARCSGVTAIRIGTSGGIAAVTRLLSSGLEPGSVVITRQAVDACFKPEFEQLVLGRRVVRGTDLDARLVRELAQCSADLDEFPTVVGNTMCTLDFYEGAGGGEGPSPTHRRVVHVGRHARWSGGVGSRAGQGRLDGALCSYTEQDKQEYLRAAHTAGVRNIEMESSVFAAMCSACGLPGRRALGPPPAPSPARPPSRVPTPASASRPPCP</sequence>
<dbReference type="GO" id="GO:0004850">
    <property type="term" value="F:uridine phosphorylase activity"/>
    <property type="evidence" value="ECO:0007669"/>
    <property type="project" value="TreeGrafter"/>
</dbReference>
<dbReference type="PANTHER" id="PTHR43691">
    <property type="entry name" value="URIDINE PHOSPHORYLASE"/>
    <property type="match status" value="1"/>
</dbReference>
<feature type="compositionally biased region" description="Pro residues" evidence="1">
    <location>
        <begin position="368"/>
        <end position="382"/>
    </location>
</feature>
<protein>
    <recommendedName>
        <fullName evidence="2">Nucleoside phosphorylase domain-containing protein</fullName>
    </recommendedName>
</protein>
<keyword evidence="4" id="KW-1185">Reference proteome</keyword>
<dbReference type="AlphaFoldDB" id="A0AA40HNY1"/>
<dbReference type="Proteomes" id="UP001177744">
    <property type="component" value="Unassembled WGS sequence"/>
</dbReference>
<organism evidence="3 4">
    <name type="scientific">Cnephaeus nilssonii</name>
    <name type="common">Northern bat</name>
    <name type="synonym">Eptesicus nilssonii</name>
    <dbReference type="NCBI Taxonomy" id="3371016"/>
    <lineage>
        <taxon>Eukaryota</taxon>
        <taxon>Metazoa</taxon>
        <taxon>Chordata</taxon>
        <taxon>Craniata</taxon>
        <taxon>Vertebrata</taxon>
        <taxon>Euteleostomi</taxon>
        <taxon>Mammalia</taxon>
        <taxon>Eutheria</taxon>
        <taxon>Laurasiatheria</taxon>
        <taxon>Chiroptera</taxon>
        <taxon>Yangochiroptera</taxon>
        <taxon>Vespertilionidae</taxon>
        <taxon>Cnephaeus</taxon>
    </lineage>
</organism>
<evidence type="ECO:0000313" key="4">
    <source>
        <dbReference type="Proteomes" id="UP001177744"/>
    </source>
</evidence>
<accession>A0AA40HNY1</accession>
<gene>
    <name evidence="3" type="ORF">QTO34_004301</name>
</gene>
<evidence type="ECO:0000256" key="1">
    <source>
        <dbReference type="SAM" id="MobiDB-lite"/>
    </source>
</evidence>
<feature type="domain" description="Nucleoside phosphorylase" evidence="2">
    <location>
        <begin position="163"/>
        <end position="362"/>
    </location>
</feature>
<evidence type="ECO:0000259" key="2">
    <source>
        <dbReference type="Pfam" id="PF01048"/>
    </source>
</evidence>
<feature type="compositionally biased region" description="Low complexity" evidence="1">
    <location>
        <begin position="383"/>
        <end position="394"/>
    </location>
</feature>
<dbReference type="GO" id="GO:0006218">
    <property type="term" value="P:uridine catabolic process"/>
    <property type="evidence" value="ECO:0007669"/>
    <property type="project" value="TreeGrafter"/>
</dbReference>
<comment type="caution">
    <text evidence="3">The sequence shown here is derived from an EMBL/GenBank/DDBJ whole genome shotgun (WGS) entry which is preliminary data.</text>
</comment>
<evidence type="ECO:0000313" key="3">
    <source>
        <dbReference type="EMBL" id="KAK1334735.1"/>
    </source>
</evidence>
<proteinExistence type="predicted"/>
<feature type="region of interest" description="Disordered" evidence="1">
    <location>
        <begin position="364"/>
        <end position="394"/>
    </location>
</feature>
<dbReference type="Gene3D" id="3.40.50.1580">
    <property type="entry name" value="Nucleoside phosphorylase domain"/>
    <property type="match status" value="1"/>
</dbReference>